<dbReference type="KEGG" id="cagg:HYG79_16365"/>
<evidence type="ECO:0000313" key="2">
    <source>
        <dbReference type="Proteomes" id="UP000509302"/>
    </source>
</evidence>
<dbReference type="Proteomes" id="UP000509302">
    <property type="component" value="Chromosome"/>
</dbReference>
<organism evidence="1 2">
    <name type="scientific">Costertonia aggregata</name>
    <dbReference type="NCBI Taxonomy" id="343403"/>
    <lineage>
        <taxon>Bacteria</taxon>
        <taxon>Pseudomonadati</taxon>
        <taxon>Bacteroidota</taxon>
        <taxon>Flavobacteriia</taxon>
        <taxon>Flavobacteriales</taxon>
        <taxon>Flavobacteriaceae</taxon>
        <taxon>Costertonia</taxon>
    </lineage>
</organism>
<accession>A0A7H9ATT5</accession>
<reference evidence="1 2" key="1">
    <citation type="journal article" date="2006" name="Int. J. Syst. Evol. Microbiol.">
        <title>Costertonia aggregata gen. nov., sp. nov., a mesophilic marine bacterium of the family Flavobacteriaceae, isolated from a mature biofilm.</title>
        <authorList>
            <person name="Kwon K.K."/>
            <person name="Lee Y.K."/>
            <person name="Lee H.K."/>
        </authorList>
    </citation>
    <scope>NUCLEOTIDE SEQUENCE [LARGE SCALE GENOMIC DNA]</scope>
    <source>
        <strain evidence="1 2">KCCM 42265</strain>
    </source>
</reference>
<dbReference type="RefSeq" id="WP_179243138.1">
    <property type="nucleotide sequence ID" value="NZ_CP058595.1"/>
</dbReference>
<name>A0A7H9ATT5_9FLAO</name>
<evidence type="ECO:0000313" key="1">
    <source>
        <dbReference type="EMBL" id="QLG46859.1"/>
    </source>
</evidence>
<sequence length="121" mass="13148">MAFGLGDSTAQYIGNGFDYQKVDPYKAMVSGVFKVNPSSIFLRSAINSKNQNSYIPLLSSFEETTVDFTTGMMGYGINKNIGSFGLSEFNKSIGGFLEKTMNLGVNSSKTAISVEIKKEVE</sequence>
<gene>
    <name evidence="1" type="ORF">HYG79_16365</name>
</gene>
<keyword evidence="2" id="KW-1185">Reference proteome</keyword>
<proteinExistence type="predicted"/>
<dbReference type="EMBL" id="CP058595">
    <property type="protein sequence ID" value="QLG46859.1"/>
    <property type="molecule type" value="Genomic_DNA"/>
</dbReference>
<dbReference type="AlphaFoldDB" id="A0A7H9ATT5"/>
<protein>
    <submittedName>
        <fullName evidence="1">Uncharacterized protein</fullName>
    </submittedName>
</protein>